<dbReference type="PIRSF" id="PIRSF002595">
    <property type="entry name" value="RR_SKN7"/>
    <property type="match status" value="1"/>
</dbReference>
<evidence type="ECO:0000256" key="9">
    <source>
        <dbReference type="ARBA" id="ARBA00023242"/>
    </source>
</evidence>
<dbReference type="GO" id="GO:0043565">
    <property type="term" value="F:sequence-specific DNA binding"/>
    <property type="evidence" value="ECO:0007669"/>
    <property type="project" value="InterPro"/>
</dbReference>
<name>R8BT74_PHAM7</name>
<dbReference type="PANTHER" id="PTHR10015">
    <property type="entry name" value="HEAT SHOCK TRANSCRIPTION FACTOR"/>
    <property type="match status" value="1"/>
</dbReference>
<dbReference type="AlphaFoldDB" id="R8BT74"/>
<organism evidence="16 17">
    <name type="scientific">Phaeoacremonium minimum (strain UCR-PA7)</name>
    <name type="common">Esca disease fungus</name>
    <name type="synonym">Togninia minima</name>
    <dbReference type="NCBI Taxonomy" id="1286976"/>
    <lineage>
        <taxon>Eukaryota</taxon>
        <taxon>Fungi</taxon>
        <taxon>Dikarya</taxon>
        <taxon>Ascomycota</taxon>
        <taxon>Pezizomycotina</taxon>
        <taxon>Sordariomycetes</taxon>
        <taxon>Sordariomycetidae</taxon>
        <taxon>Togniniales</taxon>
        <taxon>Togniniaceae</taxon>
        <taxon>Phaeoacremonium</taxon>
    </lineage>
</organism>
<dbReference type="Gene3D" id="3.40.50.2300">
    <property type="match status" value="1"/>
</dbReference>
<comment type="subcellular location">
    <subcellularLocation>
        <location evidence="1 12">Nucleus</location>
    </subcellularLocation>
</comment>
<keyword evidence="4" id="KW-0902">Two-component regulatory system</keyword>
<evidence type="ECO:0000259" key="15">
    <source>
        <dbReference type="PROSITE" id="PS50110"/>
    </source>
</evidence>
<keyword evidence="9 12" id="KW-0539">Nucleus</keyword>
<evidence type="ECO:0000256" key="14">
    <source>
        <dbReference type="SAM" id="MobiDB-lite"/>
    </source>
</evidence>
<dbReference type="GeneID" id="19322116"/>
<gene>
    <name evidence="16" type="ORF">UCRPA7_1917</name>
</gene>
<keyword evidence="3 13" id="KW-0597">Phosphoprotein</keyword>
<dbReference type="PROSITE" id="PS00434">
    <property type="entry name" value="HSF_DOMAIN"/>
    <property type="match status" value="1"/>
</dbReference>
<feature type="compositionally biased region" description="Gly residues" evidence="14">
    <location>
        <begin position="216"/>
        <end position="226"/>
    </location>
</feature>
<keyword evidence="6" id="KW-0175">Coiled coil</keyword>
<evidence type="ECO:0000256" key="11">
    <source>
        <dbReference type="ARBA" id="ARBA00061465"/>
    </source>
</evidence>
<evidence type="ECO:0000256" key="7">
    <source>
        <dbReference type="ARBA" id="ARBA00023125"/>
    </source>
</evidence>
<dbReference type="InterPro" id="IPR014402">
    <property type="entry name" value="Sig_transdc_resp-reg_Skn7"/>
</dbReference>
<comment type="subunit">
    <text evidence="2">Homotrimer.</text>
</comment>
<dbReference type="Pfam" id="PF00447">
    <property type="entry name" value="HSF_DNA-bind"/>
    <property type="match status" value="1"/>
</dbReference>
<dbReference type="FunFam" id="1.10.10.10:FF:000380">
    <property type="entry name" value="Transcription factor SKN7"/>
    <property type="match status" value="1"/>
</dbReference>
<keyword evidence="7 12" id="KW-0238">DNA-binding</keyword>
<accession>R8BT74</accession>
<evidence type="ECO:0000256" key="1">
    <source>
        <dbReference type="ARBA" id="ARBA00004123"/>
    </source>
</evidence>
<comment type="function">
    <text evidence="10">Transcription factor that is part of a SLN1-YPD1-SKN7 two-component regulatory system, which controls gene expression in response to changes in the osmolarity of the extracellular environment. Under low osmotic conditions, phosphorylated and activated by the phosphorelay intermediate protein YPD1. Also activated in response to oxidative stress, independent on the two-component regulatory system. Regulates heat shock genes in response to oxidative stress and genes involved in cell wall integrity in response to osmotic changes.</text>
</comment>
<evidence type="ECO:0000256" key="4">
    <source>
        <dbReference type="ARBA" id="ARBA00023012"/>
    </source>
</evidence>
<evidence type="ECO:0000313" key="17">
    <source>
        <dbReference type="Proteomes" id="UP000014074"/>
    </source>
</evidence>
<dbReference type="CDD" id="cd17546">
    <property type="entry name" value="REC_hyHK_CKI1_RcsC-like"/>
    <property type="match status" value="1"/>
</dbReference>
<dbReference type="GO" id="GO:0003700">
    <property type="term" value="F:DNA-binding transcription factor activity"/>
    <property type="evidence" value="ECO:0007669"/>
    <property type="project" value="UniProtKB-UniRule"/>
</dbReference>
<dbReference type="InterPro" id="IPR011006">
    <property type="entry name" value="CheY-like_superfamily"/>
</dbReference>
<evidence type="ECO:0000256" key="5">
    <source>
        <dbReference type="ARBA" id="ARBA00023015"/>
    </source>
</evidence>
<dbReference type="KEGG" id="tmn:UCRPA7_1917"/>
<proteinExistence type="inferred from homology"/>
<dbReference type="HOGENOM" id="CLU_008776_3_1_1"/>
<evidence type="ECO:0000256" key="8">
    <source>
        <dbReference type="ARBA" id="ARBA00023163"/>
    </source>
</evidence>
<keyword evidence="17" id="KW-1185">Reference proteome</keyword>
<evidence type="ECO:0000256" key="12">
    <source>
        <dbReference type="PIRNR" id="PIRNR002595"/>
    </source>
</evidence>
<evidence type="ECO:0000256" key="6">
    <source>
        <dbReference type="ARBA" id="ARBA00023054"/>
    </source>
</evidence>
<evidence type="ECO:0000256" key="10">
    <source>
        <dbReference type="ARBA" id="ARBA00057149"/>
    </source>
</evidence>
<dbReference type="InterPro" id="IPR036390">
    <property type="entry name" value="WH_DNA-bd_sf"/>
</dbReference>
<keyword evidence="8 12" id="KW-0804">Transcription</keyword>
<evidence type="ECO:0000256" key="13">
    <source>
        <dbReference type="PROSITE-ProRule" id="PRU00169"/>
    </source>
</evidence>
<evidence type="ECO:0000256" key="3">
    <source>
        <dbReference type="ARBA" id="ARBA00022553"/>
    </source>
</evidence>
<dbReference type="InterPro" id="IPR036388">
    <property type="entry name" value="WH-like_DNA-bd_sf"/>
</dbReference>
<feature type="modified residue" description="4-aspartylphosphate" evidence="13">
    <location>
        <position position="416"/>
    </location>
</feature>
<dbReference type="GO" id="GO:0000156">
    <property type="term" value="F:phosphorelay response regulator activity"/>
    <property type="evidence" value="ECO:0007669"/>
    <property type="project" value="InterPro"/>
</dbReference>
<comment type="similarity">
    <text evidence="11">Belongs to the SKN7 family.</text>
</comment>
<dbReference type="PRINTS" id="PR00056">
    <property type="entry name" value="HSFDOMAIN"/>
</dbReference>
<dbReference type="GO" id="GO:0006357">
    <property type="term" value="P:regulation of transcription by RNA polymerase II"/>
    <property type="evidence" value="ECO:0007669"/>
    <property type="project" value="UniProtKB-UniRule"/>
</dbReference>
<reference evidence="17" key="1">
    <citation type="journal article" date="2013" name="Genome Announc.">
        <title>Draft genome sequence of the ascomycete Phaeoacremonium aleophilum strain UCR-PA7, a causal agent of the esca disease complex in grapevines.</title>
        <authorList>
            <person name="Blanco-Ulate B."/>
            <person name="Rolshausen P."/>
            <person name="Cantu D."/>
        </authorList>
    </citation>
    <scope>NUCLEOTIDE SEQUENCE [LARGE SCALE GENOMIC DNA]</scope>
    <source>
        <strain evidence="17">UCR-PA7</strain>
    </source>
</reference>
<keyword evidence="5 12" id="KW-0805">Transcription regulation</keyword>
<dbReference type="SMART" id="SM00415">
    <property type="entry name" value="HSF"/>
    <property type="match status" value="1"/>
</dbReference>
<dbReference type="PROSITE" id="PS50110">
    <property type="entry name" value="RESPONSE_REGULATORY"/>
    <property type="match status" value="1"/>
</dbReference>
<evidence type="ECO:0000313" key="16">
    <source>
        <dbReference type="EMBL" id="EOO02582.1"/>
    </source>
</evidence>
<dbReference type="eggNOG" id="KOG0519">
    <property type="taxonomic scope" value="Eukaryota"/>
</dbReference>
<dbReference type="Pfam" id="PF00072">
    <property type="entry name" value="Response_reg"/>
    <property type="match status" value="1"/>
</dbReference>
<dbReference type="GO" id="GO:0005634">
    <property type="term" value="C:nucleus"/>
    <property type="evidence" value="ECO:0007669"/>
    <property type="project" value="UniProtKB-SubCell"/>
</dbReference>
<evidence type="ECO:0000256" key="2">
    <source>
        <dbReference type="ARBA" id="ARBA00011233"/>
    </source>
</evidence>
<dbReference type="SUPFAM" id="SSF52172">
    <property type="entry name" value="CheY-like"/>
    <property type="match status" value="1"/>
</dbReference>
<protein>
    <recommendedName>
        <fullName evidence="12">Transcription factor</fullName>
    </recommendedName>
</protein>
<dbReference type="SMART" id="SM00448">
    <property type="entry name" value="REC"/>
    <property type="match status" value="1"/>
</dbReference>
<sequence length="491" mass="55011">MPPEDSMAVAAGGNNSSDFVRKLYKMLEDPAYGSVVRWGNEGDSFVVLENEKFTKTILPKHFKHSNFASFVRQLNKYDFHKVRHNEENGLSPYGPGAWEFKHPEFRADSKHNLDNIRRKAPAPRKPQASEESFPATQQLVILNDTLMATQHQVQQLQEQYFQLMGTNRILVDEIMSLQKQVKAQNQVNNELINHLSNVDERRRSSRHSAHSSHSGHSGGSYHGGGLNVLPDSADEPAPELRRARDILSGISPDQEADRELHRLSVAYQASPPDSATSSTVMFSQPNTATMPPAMVQDPFSDPRHLVYPVGQTIGVDPFHPDHINSIPYTRPLSNPNQPMAEAPAQITPPPSKEQKVVQWGAKKPRILLVEDDKTCARIGAKFLSQIDCGVEIARDGHEAVNKVNNDPDKYDLIFMDIIMPTLDGVSAAALIREVTPRVTIVAMTSNIRQEDIATYFHWGMNDVLAKPFTKDGMVRILKKHLASYRARAKLR</sequence>
<dbReference type="PANTHER" id="PTHR10015:SF361">
    <property type="entry name" value="TRANSCRIPTION FACTOR SKN7"/>
    <property type="match status" value="1"/>
</dbReference>
<dbReference type="FunFam" id="3.40.50.2300:FF:000212">
    <property type="entry name" value="Stress response regulator/HFS transcription factor"/>
    <property type="match status" value="1"/>
</dbReference>
<dbReference type="SUPFAM" id="SSF46785">
    <property type="entry name" value="Winged helix' DNA-binding domain"/>
    <property type="match status" value="1"/>
</dbReference>
<feature type="region of interest" description="Disordered" evidence="14">
    <location>
        <begin position="198"/>
        <end position="238"/>
    </location>
</feature>
<feature type="domain" description="Response regulatory" evidence="15">
    <location>
        <begin position="365"/>
        <end position="481"/>
    </location>
</feature>
<dbReference type="Gene3D" id="1.10.10.10">
    <property type="entry name" value="Winged helix-like DNA-binding domain superfamily/Winged helix DNA-binding domain"/>
    <property type="match status" value="1"/>
</dbReference>
<dbReference type="InterPro" id="IPR001789">
    <property type="entry name" value="Sig_transdc_resp-reg_receiver"/>
</dbReference>
<dbReference type="RefSeq" id="XP_007912687.1">
    <property type="nucleotide sequence ID" value="XM_007914496.1"/>
</dbReference>
<dbReference type="EMBL" id="KB932913">
    <property type="protein sequence ID" value="EOO02582.1"/>
    <property type="molecule type" value="Genomic_DNA"/>
</dbReference>
<dbReference type="OrthoDB" id="424572at2759"/>
<dbReference type="Proteomes" id="UP000014074">
    <property type="component" value="Unassembled WGS sequence"/>
</dbReference>
<dbReference type="InterPro" id="IPR000232">
    <property type="entry name" value="HSF_DNA-bd"/>
</dbReference>
<dbReference type="eggNOG" id="KOG0627">
    <property type="taxonomic scope" value="Eukaryota"/>
</dbReference>